<evidence type="ECO:0000313" key="3">
    <source>
        <dbReference type="Proteomes" id="UP000274661"/>
    </source>
</evidence>
<evidence type="ECO:0000256" key="1">
    <source>
        <dbReference type="SAM" id="MobiDB-lite"/>
    </source>
</evidence>
<protein>
    <submittedName>
        <fullName evidence="2">Uncharacterized protein</fullName>
    </submittedName>
</protein>
<keyword evidence="3" id="KW-1185">Reference proteome</keyword>
<gene>
    <name evidence="2" type="ORF">HMF7854_14380</name>
</gene>
<evidence type="ECO:0000313" key="2">
    <source>
        <dbReference type="EMBL" id="RST31894.1"/>
    </source>
</evidence>
<comment type="caution">
    <text evidence="2">The sequence shown here is derived from an EMBL/GenBank/DDBJ whole genome shotgun (WGS) entry which is preliminary data.</text>
</comment>
<reference evidence="2 3" key="1">
    <citation type="submission" date="2018-12" db="EMBL/GenBank/DDBJ databases">
        <title>Sphingomonas sp. HMF7854 Genome sequencing and assembly.</title>
        <authorList>
            <person name="Cha I."/>
            <person name="Kang H."/>
            <person name="Kim H."/>
            <person name="Kang J."/>
            <person name="Joh K."/>
        </authorList>
    </citation>
    <scope>NUCLEOTIDE SEQUENCE [LARGE SCALE GENOMIC DNA]</scope>
    <source>
        <strain evidence="2 3">HMF7854</strain>
    </source>
</reference>
<feature type="compositionally biased region" description="Basic and acidic residues" evidence="1">
    <location>
        <begin position="59"/>
        <end position="68"/>
    </location>
</feature>
<name>A0A3R9YP35_9SPHN</name>
<organism evidence="2 3">
    <name type="scientific">Sphingomonas ginkgonis</name>
    <dbReference type="NCBI Taxonomy" id="2315330"/>
    <lineage>
        <taxon>Bacteria</taxon>
        <taxon>Pseudomonadati</taxon>
        <taxon>Pseudomonadota</taxon>
        <taxon>Alphaproteobacteria</taxon>
        <taxon>Sphingomonadales</taxon>
        <taxon>Sphingomonadaceae</taxon>
        <taxon>Sphingomonas</taxon>
    </lineage>
</organism>
<feature type="region of interest" description="Disordered" evidence="1">
    <location>
        <begin position="1"/>
        <end position="68"/>
    </location>
</feature>
<feature type="region of interest" description="Disordered" evidence="1">
    <location>
        <begin position="109"/>
        <end position="144"/>
    </location>
</feature>
<accession>A0A3R9YP35</accession>
<dbReference type="AlphaFoldDB" id="A0A3R9YP35"/>
<dbReference type="Proteomes" id="UP000274661">
    <property type="component" value="Unassembled WGS sequence"/>
</dbReference>
<proteinExistence type="predicted"/>
<dbReference type="EMBL" id="RWJF01000001">
    <property type="protein sequence ID" value="RST31894.1"/>
    <property type="molecule type" value="Genomic_DNA"/>
</dbReference>
<sequence length="144" mass="15644">MSMASSPDRDEPVVPRRRSGAEGAGDQRLHFANRANESASACHENAAADRQRAAAAETAHARERYEGSALQWDRRAALLTRLEQNFYARQQERELVAPAAERNGDAVANPSMIGEVDEPSPAVEHDPSGGHGEMPGNGHRHLDL</sequence>